<dbReference type="OrthoDB" id="1695362at2759"/>
<keyword evidence="6" id="KW-0464">Manganese</keyword>
<comment type="cofactor">
    <cofactor evidence="1">
        <name>Mn(2+)</name>
        <dbReference type="ChEBI" id="CHEBI:29035"/>
    </cofactor>
</comment>
<name>A0A1Q9D6C6_SYMMI</name>
<evidence type="ECO:0000256" key="4">
    <source>
        <dbReference type="ARBA" id="ARBA00022801"/>
    </source>
</evidence>
<dbReference type="PANTHER" id="PTHR12318">
    <property type="entry name" value="TESTOSTERONE-REGULATED PROTEIN RP2"/>
    <property type="match status" value="1"/>
</dbReference>
<evidence type="ECO:0000256" key="5">
    <source>
        <dbReference type="ARBA" id="ARBA00022842"/>
    </source>
</evidence>
<comment type="caution">
    <text evidence="7">The sequence shown here is derived from an EMBL/GenBank/DDBJ whole genome shotgun (WGS) entry which is preliminary data.</text>
</comment>
<dbReference type="EMBL" id="LSRX01000698">
    <property type="protein sequence ID" value="OLP90712.1"/>
    <property type="molecule type" value="Genomic_DNA"/>
</dbReference>
<accession>A0A1Q9D6C6</accession>
<evidence type="ECO:0000256" key="2">
    <source>
        <dbReference type="ARBA" id="ARBA00001946"/>
    </source>
</evidence>
<keyword evidence="4" id="KW-0378">Hydrolase</keyword>
<dbReference type="PANTHER" id="PTHR12318:SF0">
    <property type="entry name" value="ACYL-COENZYME A DIPHOSPHATASE NUDT19"/>
    <property type="match status" value="1"/>
</dbReference>
<evidence type="ECO:0000313" key="7">
    <source>
        <dbReference type="EMBL" id="OLP90712.1"/>
    </source>
</evidence>
<gene>
    <name evidence="7" type="ORF">AK812_SmicGene27684</name>
</gene>
<evidence type="ECO:0008006" key="9">
    <source>
        <dbReference type="Google" id="ProtNLM"/>
    </source>
</evidence>
<proteinExistence type="predicted"/>
<protein>
    <recommendedName>
        <fullName evidence="9">Nudix hydrolase domain-containing protein</fullName>
    </recommendedName>
</protein>
<keyword evidence="8" id="KW-1185">Reference proteome</keyword>
<dbReference type="GO" id="GO:0046872">
    <property type="term" value="F:metal ion binding"/>
    <property type="evidence" value="ECO:0007669"/>
    <property type="project" value="UniProtKB-KW"/>
</dbReference>
<evidence type="ECO:0000313" key="8">
    <source>
        <dbReference type="Proteomes" id="UP000186817"/>
    </source>
</evidence>
<dbReference type="Gene3D" id="3.90.79.10">
    <property type="entry name" value="Nucleoside Triphosphate Pyrophosphohydrolase"/>
    <property type="match status" value="1"/>
</dbReference>
<evidence type="ECO:0000256" key="3">
    <source>
        <dbReference type="ARBA" id="ARBA00022723"/>
    </source>
</evidence>
<dbReference type="AlphaFoldDB" id="A0A1Q9D6C6"/>
<keyword evidence="5" id="KW-0460">Magnesium</keyword>
<organism evidence="7 8">
    <name type="scientific">Symbiodinium microadriaticum</name>
    <name type="common">Dinoflagellate</name>
    <name type="synonym">Zooxanthella microadriatica</name>
    <dbReference type="NCBI Taxonomy" id="2951"/>
    <lineage>
        <taxon>Eukaryota</taxon>
        <taxon>Sar</taxon>
        <taxon>Alveolata</taxon>
        <taxon>Dinophyceae</taxon>
        <taxon>Suessiales</taxon>
        <taxon>Symbiodiniaceae</taxon>
        <taxon>Symbiodinium</taxon>
    </lineage>
</organism>
<reference evidence="7 8" key="1">
    <citation type="submission" date="2016-02" db="EMBL/GenBank/DDBJ databases">
        <title>Genome analysis of coral dinoflagellate symbionts highlights evolutionary adaptations to a symbiotic lifestyle.</title>
        <authorList>
            <person name="Aranda M."/>
            <person name="Li Y."/>
            <person name="Liew Y.J."/>
            <person name="Baumgarten S."/>
            <person name="Simakov O."/>
            <person name="Wilson M."/>
            <person name="Piel J."/>
            <person name="Ashoor H."/>
            <person name="Bougouffa S."/>
            <person name="Bajic V.B."/>
            <person name="Ryu T."/>
            <person name="Ravasi T."/>
            <person name="Bayer T."/>
            <person name="Micklem G."/>
            <person name="Kim H."/>
            <person name="Bhak J."/>
            <person name="Lajeunesse T.C."/>
            <person name="Voolstra C.R."/>
        </authorList>
    </citation>
    <scope>NUCLEOTIDE SEQUENCE [LARGE SCALE GENOMIC DNA]</scope>
    <source>
        <strain evidence="7 8">CCMP2467</strain>
    </source>
</reference>
<dbReference type="Proteomes" id="UP000186817">
    <property type="component" value="Unassembled WGS sequence"/>
</dbReference>
<dbReference type="InterPro" id="IPR039121">
    <property type="entry name" value="NUDT19"/>
</dbReference>
<dbReference type="GO" id="GO:0005739">
    <property type="term" value="C:mitochondrion"/>
    <property type="evidence" value="ECO:0007669"/>
    <property type="project" value="TreeGrafter"/>
</dbReference>
<sequence>MLATHGLLVKPEPPWAGLAVLCPRPWLPKDLQVFDTCGKEDYCICFLRSRVDEHRKRAMFPGGSLSSADRYLAKNNLVDASKSEEVFLGLRLAAIRRTFEAAGIMVAANPPPSFARQELQKILLREGPMAFHAFLDDWGIRLRPEDLFELSWFLMPGPHGEEHIFLVQIPDADEACWANSAGSEAWDLAWATPSDFLEMHRQQELELTLAQWYVIHELASSLPRICALPDLAKSRSSQSPLWWARALPLSPASPGGHSPVFGEEESCFLLPGDEHHEGCPGRNGERHRFWMKAADVAGSDKTRWVSFLMRMLHIDYFGFKSSSLSEAQFTGIDEGKHCTDQVNVRMDPDDDEKRWILAGAALASISGDDFTIPKE</sequence>
<dbReference type="GO" id="GO:0016818">
    <property type="term" value="F:hydrolase activity, acting on acid anhydrides, in phosphorus-containing anhydrides"/>
    <property type="evidence" value="ECO:0007669"/>
    <property type="project" value="InterPro"/>
</dbReference>
<comment type="cofactor">
    <cofactor evidence="2">
        <name>Mg(2+)</name>
        <dbReference type="ChEBI" id="CHEBI:18420"/>
    </cofactor>
</comment>
<evidence type="ECO:0000256" key="6">
    <source>
        <dbReference type="ARBA" id="ARBA00023211"/>
    </source>
</evidence>
<keyword evidence="3" id="KW-0479">Metal-binding</keyword>
<dbReference type="OMA" id="CWANSAG"/>
<evidence type="ECO:0000256" key="1">
    <source>
        <dbReference type="ARBA" id="ARBA00001936"/>
    </source>
</evidence>